<accession>A0A250JE47</accession>
<protein>
    <submittedName>
        <fullName evidence="2">Uncharacterized protein</fullName>
    </submittedName>
</protein>
<evidence type="ECO:0000256" key="1">
    <source>
        <dbReference type="SAM" id="MobiDB-lite"/>
    </source>
</evidence>
<sequence length="81" mass="9274">MADAMDPKHLDKRTVERYLRSGQLDEASYKRHIEGLPDVAEKSVPVETLMQDEDLDDDFEDDEDEDEGDEDEGDEDAEANE</sequence>
<dbReference type="Proteomes" id="UP000217257">
    <property type="component" value="Chromosome"/>
</dbReference>
<evidence type="ECO:0000313" key="2">
    <source>
        <dbReference type="EMBL" id="ATB41436.1"/>
    </source>
</evidence>
<dbReference type="EMBL" id="CP022098">
    <property type="protein sequence ID" value="ATB41436.1"/>
    <property type="molecule type" value="Genomic_DNA"/>
</dbReference>
<feature type="region of interest" description="Disordered" evidence="1">
    <location>
        <begin position="36"/>
        <end position="81"/>
    </location>
</feature>
<dbReference type="AlphaFoldDB" id="A0A250JE47"/>
<dbReference type="KEGG" id="cfus:CYFUS_006902"/>
<feature type="compositionally biased region" description="Acidic residues" evidence="1">
    <location>
        <begin position="50"/>
        <end position="81"/>
    </location>
</feature>
<organism evidence="2 3">
    <name type="scientific">Cystobacter fuscus</name>
    <dbReference type="NCBI Taxonomy" id="43"/>
    <lineage>
        <taxon>Bacteria</taxon>
        <taxon>Pseudomonadati</taxon>
        <taxon>Myxococcota</taxon>
        <taxon>Myxococcia</taxon>
        <taxon>Myxococcales</taxon>
        <taxon>Cystobacterineae</taxon>
        <taxon>Archangiaceae</taxon>
        <taxon>Cystobacter</taxon>
    </lineage>
</organism>
<proteinExistence type="predicted"/>
<name>A0A250JE47_9BACT</name>
<gene>
    <name evidence="2" type="ORF">CYFUS_006902</name>
</gene>
<evidence type="ECO:0000313" key="3">
    <source>
        <dbReference type="Proteomes" id="UP000217257"/>
    </source>
</evidence>
<dbReference type="RefSeq" id="WP_095989160.1">
    <property type="nucleotide sequence ID" value="NZ_CP022098.1"/>
</dbReference>
<reference evidence="2 3" key="1">
    <citation type="submission" date="2017-06" db="EMBL/GenBank/DDBJ databases">
        <title>Sequencing and comparative analysis of myxobacterial genomes.</title>
        <authorList>
            <person name="Rupp O."/>
            <person name="Goesmann A."/>
            <person name="Sogaard-Andersen L."/>
        </authorList>
    </citation>
    <scope>NUCLEOTIDE SEQUENCE [LARGE SCALE GENOMIC DNA]</scope>
    <source>
        <strain evidence="2 3">DSM 52655</strain>
    </source>
</reference>